<dbReference type="RefSeq" id="WP_146917619.1">
    <property type="nucleotide sequence ID" value="NZ_CP042430.1"/>
</dbReference>
<proteinExistence type="predicted"/>
<evidence type="ECO:0008006" key="4">
    <source>
        <dbReference type="Google" id="ProtNLM"/>
    </source>
</evidence>
<feature type="transmembrane region" description="Helical" evidence="1">
    <location>
        <begin position="20"/>
        <end position="42"/>
    </location>
</feature>
<organism evidence="2 3">
    <name type="scientific">Baekduia soli</name>
    <dbReference type="NCBI Taxonomy" id="496014"/>
    <lineage>
        <taxon>Bacteria</taxon>
        <taxon>Bacillati</taxon>
        <taxon>Actinomycetota</taxon>
        <taxon>Thermoleophilia</taxon>
        <taxon>Solirubrobacterales</taxon>
        <taxon>Baekduiaceae</taxon>
        <taxon>Baekduia</taxon>
    </lineage>
</organism>
<dbReference type="OrthoDB" id="5244439at2"/>
<dbReference type="Proteomes" id="UP000321805">
    <property type="component" value="Chromosome"/>
</dbReference>
<evidence type="ECO:0000313" key="2">
    <source>
        <dbReference type="EMBL" id="QEC47310.1"/>
    </source>
</evidence>
<feature type="transmembrane region" description="Helical" evidence="1">
    <location>
        <begin position="78"/>
        <end position="98"/>
    </location>
</feature>
<evidence type="ECO:0000313" key="3">
    <source>
        <dbReference type="Proteomes" id="UP000321805"/>
    </source>
</evidence>
<name>A0A5B8U2W5_9ACTN</name>
<accession>A0A5B8U2W5</accession>
<feature type="transmembrane region" description="Helical" evidence="1">
    <location>
        <begin position="54"/>
        <end position="72"/>
    </location>
</feature>
<keyword evidence="1" id="KW-1133">Transmembrane helix</keyword>
<dbReference type="EMBL" id="CP042430">
    <property type="protein sequence ID" value="QEC47310.1"/>
    <property type="molecule type" value="Genomic_DNA"/>
</dbReference>
<keyword evidence="1" id="KW-0472">Membrane</keyword>
<keyword evidence="1" id="KW-0812">Transmembrane</keyword>
<protein>
    <recommendedName>
        <fullName evidence="4">Integral membrane protein</fullName>
    </recommendedName>
</protein>
<gene>
    <name evidence="2" type="ORF">FSW04_06730</name>
</gene>
<sequence>MRTPQTWPVAAGSLVAGFAVAQATGVRPLGGIVLVAGAGWCARHWQARVGTGRTVGLLGLYLAVFAGSHGLAHAIGAWPSVAVAAAVMAAGAIALADAPSGASVPWRRPA</sequence>
<keyword evidence="3" id="KW-1185">Reference proteome</keyword>
<dbReference type="AlphaFoldDB" id="A0A5B8U2W5"/>
<dbReference type="KEGG" id="bsol:FSW04_06730"/>
<evidence type="ECO:0000256" key="1">
    <source>
        <dbReference type="SAM" id="Phobius"/>
    </source>
</evidence>
<reference evidence="2 3" key="1">
    <citation type="journal article" date="2018" name="J. Microbiol.">
        <title>Baekduia soli gen. nov., sp. nov., a novel bacterium isolated from the soil of Baekdu Mountain and proposal of a novel family name, Baekduiaceae fam. nov.</title>
        <authorList>
            <person name="An D.S."/>
            <person name="Siddiqi M.Z."/>
            <person name="Kim K.H."/>
            <person name="Yu H.S."/>
            <person name="Im W.T."/>
        </authorList>
    </citation>
    <scope>NUCLEOTIDE SEQUENCE [LARGE SCALE GENOMIC DNA]</scope>
    <source>
        <strain evidence="2 3">BR7-21</strain>
    </source>
</reference>